<dbReference type="Proteomes" id="UP001056648">
    <property type="component" value="Chromosome 2"/>
</dbReference>
<dbReference type="PIRSF" id="PIRSF006276">
    <property type="entry name" value="UspA"/>
    <property type="match status" value="1"/>
</dbReference>
<feature type="region of interest" description="Disordered" evidence="2">
    <location>
        <begin position="148"/>
        <end position="167"/>
    </location>
</feature>
<evidence type="ECO:0000256" key="1">
    <source>
        <dbReference type="ARBA" id="ARBA00008791"/>
    </source>
</evidence>
<name>A0ABY4VW97_9BURK</name>
<evidence type="ECO:0000313" key="4">
    <source>
        <dbReference type="EMBL" id="USE81617.1"/>
    </source>
</evidence>
<dbReference type="PANTHER" id="PTHR46268:SF15">
    <property type="entry name" value="UNIVERSAL STRESS PROTEIN HP_0031"/>
    <property type="match status" value="1"/>
</dbReference>
<dbReference type="EMBL" id="CP098736">
    <property type="protein sequence ID" value="USE81617.1"/>
    <property type="molecule type" value="Genomic_DNA"/>
</dbReference>
<dbReference type="InterPro" id="IPR014729">
    <property type="entry name" value="Rossmann-like_a/b/a_fold"/>
</dbReference>
<accession>A0ABY4VW97</accession>
<keyword evidence="5" id="KW-1185">Reference proteome</keyword>
<reference evidence="4" key="1">
    <citation type="submission" date="2022-06" db="EMBL/GenBank/DDBJ databases">
        <title>Complete genome sequence and characterization of Cupriavidus gilardii QJ1 isolated from contaminating cells.</title>
        <authorList>
            <person name="Qi J."/>
        </authorList>
    </citation>
    <scope>NUCLEOTIDE SEQUENCE</scope>
    <source>
        <strain evidence="4">QJ1</strain>
    </source>
</reference>
<evidence type="ECO:0000259" key="3">
    <source>
        <dbReference type="Pfam" id="PF00582"/>
    </source>
</evidence>
<evidence type="ECO:0000256" key="2">
    <source>
        <dbReference type="SAM" id="MobiDB-lite"/>
    </source>
</evidence>
<dbReference type="Pfam" id="PF00582">
    <property type="entry name" value="Usp"/>
    <property type="match status" value="1"/>
</dbReference>
<protein>
    <submittedName>
        <fullName evidence="4">Universal stress protein</fullName>
    </submittedName>
</protein>
<comment type="similarity">
    <text evidence="1">Belongs to the universal stress protein A family.</text>
</comment>
<dbReference type="Gene3D" id="3.40.50.620">
    <property type="entry name" value="HUPs"/>
    <property type="match status" value="1"/>
</dbReference>
<dbReference type="SUPFAM" id="SSF52402">
    <property type="entry name" value="Adenine nucleotide alpha hydrolases-like"/>
    <property type="match status" value="1"/>
</dbReference>
<feature type="compositionally biased region" description="Polar residues" evidence="2">
    <location>
        <begin position="158"/>
        <end position="167"/>
    </location>
</feature>
<feature type="domain" description="UspA" evidence="3">
    <location>
        <begin position="1"/>
        <end position="146"/>
    </location>
</feature>
<gene>
    <name evidence="4" type="ORF">NDR89_18210</name>
</gene>
<organism evidence="4 5">
    <name type="scientific">Cupriavidus gilardii</name>
    <dbReference type="NCBI Taxonomy" id="82541"/>
    <lineage>
        <taxon>Bacteria</taxon>
        <taxon>Pseudomonadati</taxon>
        <taxon>Pseudomonadota</taxon>
        <taxon>Betaproteobacteria</taxon>
        <taxon>Burkholderiales</taxon>
        <taxon>Burkholderiaceae</taxon>
        <taxon>Cupriavidus</taxon>
    </lineage>
</organism>
<dbReference type="InterPro" id="IPR006015">
    <property type="entry name" value="Universal_stress_UspA"/>
</dbReference>
<dbReference type="CDD" id="cd00293">
    <property type="entry name" value="USP-like"/>
    <property type="match status" value="1"/>
</dbReference>
<proteinExistence type="inferred from homology"/>
<evidence type="ECO:0000313" key="5">
    <source>
        <dbReference type="Proteomes" id="UP001056648"/>
    </source>
</evidence>
<dbReference type="InterPro" id="IPR006016">
    <property type="entry name" value="UspA"/>
</dbReference>
<dbReference type="PRINTS" id="PR01438">
    <property type="entry name" value="UNVRSLSTRESS"/>
</dbReference>
<dbReference type="PANTHER" id="PTHR46268">
    <property type="entry name" value="STRESS RESPONSE PROTEIN NHAX"/>
    <property type="match status" value="1"/>
</dbReference>
<sequence length="167" mass="17702">MYKRILVAVDGSELSRLAVMQAARLAQSCGAIVQALYVVDSTDIYYGIGPYDPGGVTEALLTYGEAVLQDAAASLAGAGVEHCTKLRKTSVAPGRVAATIELEAQEWNADLIVMGTHGRRGMQRLLMGSVAQGVVHRSTRPVLLVRHSAQRADKSEPATVSTSNDAH</sequence>